<proteinExistence type="predicted"/>
<protein>
    <submittedName>
        <fullName evidence="2">Uncharacterized protein</fullName>
    </submittedName>
</protein>
<feature type="compositionally biased region" description="Basic and acidic residues" evidence="1">
    <location>
        <begin position="17"/>
        <end position="35"/>
    </location>
</feature>
<name>A0A2G5TT97_9PELO</name>
<comment type="caution">
    <text evidence="2">The sequence shown here is derived from an EMBL/GenBank/DDBJ whole genome shotgun (WGS) entry which is preliminary data.</text>
</comment>
<feature type="region of interest" description="Disordered" evidence="1">
    <location>
        <begin position="79"/>
        <end position="104"/>
    </location>
</feature>
<dbReference type="EMBL" id="PDUG01000005">
    <property type="protein sequence ID" value="PIC30502.1"/>
    <property type="molecule type" value="Genomic_DNA"/>
</dbReference>
<feature type="region of interest" description="Disordered" evidence="1">
    <location>
        <begin position="1"/>
        <end position="52"/>
    </location>
</feature>
<sequence length="104" mass="12334">MKTLKILLLENSVAPQRQHDEKTKKSEPGSHERLERRKKTWKVAPSEPKAREKRIWRRRCTKRSKRNICSSSRAETFLNDYHTEEPCQPEWPQSNADFKNNGGM</sequence>
<evidence type="ECO:0000256" key="1">
    <source>
        <dbReference type="SAM" id="MobiDB-lite"/>
    </source>
</evidence>
<gene>
    <name evidence="2" type="primary">Cnig_chr_V.g21719</name>
    <name evidence="2" type="ORF">B9Z55_021719</name>
</gene>
<keyword evidence="3" id="KW-1185">Reference proteome</keyword>
<evidence type="ECO:0000313" key="2">
    <source>
        <dbReference type="EMBL" id="PIC30502.1"/>
    </source>
</evidence>
<dbReference type="AlphaFoldDB" id="A0A2G5TT97"/>
<evidence type="ECO:0000313" key="3">
    <source>
        <dbReference type="Proteomes" id="UP000230233"/>
    </source>
</evidence>
<accession>A0A2G5TT97</accession>
<organism evidence="2 3">
    <name type="scientific">Caenorhabditis nigoni</name>
    <dbReference type="NCBI Taxonomy" id="1611254"/>
    <lineage>
        <taxon>Eukaryota</taxon>
        <taxon>Metazoa</taxon>
        <taxon>Ecdysozoa</taxon>
        <taxon>Nematoda</taxon>
        <taxon>Chromadorea</taxon>
        <taxon>Rhabditida</taxon>
        <taxon>Rhabditina</taxon>
        <taxon>Rhabditomorpha</taxon>
        <taxon>Rhabditoidea</taxon>
        <taxon>Rhabditidae</taxon>
        <taxon>Peloderinae</taxon>
        <taxon>Caenorhabditis</taxon>
    </lineage>
</organism>
<reference evidence="3" key="1">
    <citation type="submission" date="2017-10" db="EMBL/GenBank/DDBJ databases">
        <title>Rapid genome shrinkage in a self-fertile nematode reveals novel sperm competition proteins.</title>
        <authorList>
            <person name="Yin D."/>
            <person name="Schwarz E.M."/>
            <person name="Thomas C.G."/>
            <person name="Felde R.L."/>
            <person name="Korf I.F."/>
            <person name="Cutter A.D."/>
            <person name="Schartner C.M."/>
            <person name="Ralston E.J."/>
            <person name="Meyer B.J."/>
            <person name="Haag E.S."/>
        </authorList>
    </citation>
    <scope>NUCLEOTIDE SEQUENCE [LARGE SCALE GENOMIC DNA]</scope>
    <source>
        <strain evidence="3">JU1422</strain>
    </source>
</reference>
<dbReference type="Proteomes" id="UP000230233">
    <property type="component" value="Chromosome V"/>
</dbReference>